<comment type="caution">
    <text evidence="1">The sequence shown here is derived from an EMBL/GenBank/DDBJ whole genome shotgun (WGS) entry which is preliminary data.</text>
</comment>
<reference evidence="1 2" key="1">
    <citation type="submission" date="2023-04" db="EMBL/GenBank/DDBJ databases">
        <title>Forest soil microbial communities from Buena Vista Peninsula, Colon Province, Panama.</title>
        <authorList>
            <person name="Bouskill N."/>
        </authorList>
    </citation>
    <scope>NUCLEOTIDE SEQUENCE [LARGE SCALE GENOMIC DNA]</scope>
    <source>
        <strain evidence="1 2">GGS1</strain>
    </source>
</reference>
<evidence type="ECO:0000313" key="2">
    <source>
        <dbReference type="Proteomes" id="UP001160499"/>
    </source>
</evidence>
<name>A0ABT6LUA3_9ACTN</name>
<accession>A0ABT6LUA3</accession>
<protein>
    <recommendedName>
        <fullName evidence="3">DUF5655 domain-containing protein</fullName>
    </recommendedName>
</protein>
<keyword evidence="2" id="KW-1185">Reference proteome</keyword>
<dbReference type="EMBL" id="JARXVH010000013">
    <property type="protein sequence ID" value="MDH6219793.1"/>
    <property type="molecule type" value="Genomic_DNA"/>
</dbReference>
<dbReference type="Proteomes" id="UP001160499">
    <property type="component" value="Unassembled WGS sequence"/>
</dbReference>
<evidence type="ECO:0008006" key="3">
    <source>
        <dbReference type="Google" id="ProtNLM"/>
    </source>
</evidence>
<organism evidence="1 2">
    <name type="scientific">Streptomyces pseudovenezuelae</name>
    <dbReference type="NCBI Taxonomy" id="67350"/>
    <lineage>
        <taxon>Bacteria</taxon>
        <taxon>Bacillati</taxon>
        <taxon>Actinomycetota</taxon>
        <taxon>Actinomycetes</taxon>
        <taxon>Kitasatosporales</taxon>
        <taxon>Streptomycetaceae</taxon>
        <taxon>Streptomyces</taxon>
        <taxon>Streptomyces aurantiacus group</taxon>
    </lineage>
</organism>
<proteinExistence type="predicted"/>
<evidence type="ECO:0000313" key="1">
    <source>
        <dbReference type="EMBL" id="MDH6219793.1"/>
    </source>
</evidence>
<gene>
    <name evidence="1" type="ORF">M2283_007132</name>
</gene>
<sequence length="119" mass="13359">MTSDDCTTFSSMDPLTFVHEGIHPRVDRGVFELFRRSNHVVIGPYRTPLSWVSVRAEARKGGVTRLHFGHVEQPDEPIHASTTSSGHRLATVEIQTADEPLYRAFFTELARLSDRPIAA</sequence>